<reference evidence="6 7" key="1">
    <citation type="submission" date="2020-10" db="EMBL/GenBank/DDBJ databases">
        <title>Plant Genome Project.</title>
        <authorList>
            <person name="Zhang R.-G."/>
        </authorList>
    </citation>
    <scope>NUCLEOTIDE SEQUENCE [LARGE SCALE GENOMIC DNA]</scope>
    <source>
        <strain evidence="6">FAFU-HL-1</strain>
        <tissue evidence="6">Leaf</tissue>
    </source>
</reference>
<dbReference type="Pfam" id="PF00364">
    <property type="entry name" value="Biotin_lipoyl"/>
    <property type="match status" value="1"/>
</dbReference>
<name>A0A835MYY9_9ROSI</name>
<protein>
    <submittedName>
        <fullName evidence="6">Uncharacterized protein</fullName>
    </submittedName>
</protein>
<dbReference type="GO" id="GO:0045254">
    <property type="term" value="C:pyruvate dehydrogenase complex"/>
    <property type="evidence" value="ECO:0007669"/>
    <property type="project" value="InterPro"/>
</dbReference>
<accession>A0A835MYY9</accession>
<dbReference type="Pfam" id="PF02817">
    <property type="entry name" value="E3_binding"/>
    <property type="match status" value="1"/>
</dbReference>
<evidence type="ECO:0000256" key="2">
    <source>
        <dbReference type="ARBA" id="ARBA00022823"/>
    </source>
</evidence>
<evidence type="ECO:0000256" key="3">
    <source>
        <dbReference type="ARBA" id="ARBA00022946"/>
    </source>
</evidence>
<dbReference type="EMBL" id="JADGMS010000007">
    <property type="protein sequence ID" value="KAF9678621.1"/>
    <property type="molecule type" value="Genomic_DNA"/>
</dbReference>
<dbReference type="PROSITE" id="PS51826">
    <property type="entry name" value="PSBD"/>
    <property type="match status" value="1"/>
</dbReference>
<keyword evidence="2" id="KW-0450">Lipoyl</keyword>
<dbReference type="InterPro" id="IPR045257">
    <property type="entry name" value="E2/Pdx1"/>
</dbReference>
<proteinExistence type="inferred from homology"/>
<dbReference type="GO" id="GO:0009941">
    <property type="term" value="C:chloroplast envelope"/>
    <property type="evidence" value="ECO:0007669"/>
    <property type="project" value="TreeGrafter"/>
</dbReference>
<dbReference type="GO" id="GO:0004742">
    <property type="term" value="F:dihydrolipoyllysine-residue acetyltransferase activity"/>
    <property type="evidence" value="ECO:0007669"/>
    <property type="project" value="TreeGrafter"/>
</dbReference>
<keyword evidence="3" id="KW-0809">Transit peptide</keyword>
<dbReference type="CDD" id="cd06849">
    <property type="entry name" value="lipoyl_domain"/>
    <property type="match status" value="1"/>
</dbReference>
<dbReference type="Proteomes" id="UP000657918">
    <property type="component" value="Unassembled WGS sequence"/>
</dbReference>
<dbReference type="PROSITE" id="PS50968">
    <property type="entry name" value="BIOTINYL_LIPOYL"/>
    <property type="match status" value="1"/>
</dbReference>
<dbReference type="AlphaFoldDB" id="A0A835MYY9"/>
<dbReference type="InterPro" id="IPR036625">
    <property type="entry name" value="E3-bd_dom_sf"/>
</dbReference>
<evidence type="ECO:0000313" key="6">
    <source>
        <dbReference type="EMBL" id="KAF9678621.1"/>
    </source>
</evidence>
<dbReference type="PANTHER" id="PTHR23151">
    <property type="entry name" value="DIHYDROLIPOAMIDE ACETYL/SUCCINYL-TRANSFERASE-RELATED"/>
    <property type="match status" value="1"/>
</dbReference>
<dbReference type="PROSITE" id="PS00189">
    <property type="entry name" value="LIPOYL"/>
    <property type="match status" value="1"/>
</dbReference>
<keyword evidence="7" id="KW-1185">Reference proteome</keyword>
<evidence type="ECO:0000256" key="1">
    <source>
        <dbReference type="ARBA" id="ARBA00007317"/>
    </source>
</evidence>
<evidence type="ECO:0000313" key="7">
    <source>
        <dbReference type="Proteomes" id="UP000657918"/>
    </source>
</evidence>
<evidence type="ECO:0000259" key="4">
    <source>
        <dbReference type="PROSITE" id="PS50968"/>
    </source>
</evidence>
<dbReference type="Gene3D" id="4.10.320.10">
    <property type="entry name" value="E3-binding domain"/>
    <property type="match status" value="1"/>
</dbReference>
<dbReference type="GO" id="GO:0006086">
    <property type="term" value="P:pyruvate decarboxylation to acetyl-CoA"/>
    <property type="evidence" value="ECO:0007669"/>
    <property type="project" value="InterPro"/>
</dbReference>
<dbReference type="PANTHER" id="PTHR23151:SF75">
    <property type="entry name" value="DIHYDROLIPOYLLYSINE-RESIDUE ACETYLTRANSFERASE COMPONENT 5 OF PYRUVATE DEHYDROGENASE COMPLEX, CHLOROPLASTIC"/>
    <property type="match status" value="1"/>
</dbReference>
<comment type="similarity">
    <text evidence="1">Belongs to the 2-oxoacid dehydrogenase family.</text>
</comment>
<comment type="caution">
    <text evidence="6">The sequence shown here is derived from an EMBL/GenBank/DDBJ whole genome shotgun (WGS) entry which is preliminary data.</text>
</comment>
<dbReference type="GO" id="GO:0009534">
    <property type="term" value="C:chloroplast thylakoid"/>
    <property type="evidence" value="ECO:0007669"/>
    <property type="project" value="TreeGrafter"/>
</dbReference>
<gene>
    <name evidence="6" type="ORF">SADUNF_Sadunf07G0053500</name>
</gene>
<dbReference type="SUPFAM" id="SSF47005">
    <property type="entry name" value="Peripheral subunit-binding domain of 2-oxo acid dehydrogenase complex"/>
    <property type="match status" value="1"/>
</dbReference>
<organism evidence="6 7">
    <name type="scientific">Salix dunnii</name>
    <dbReference type="NCBI Taxonomy" id="1413687"/>
    <lineage>
        <taxon>Eukaryota</taxon>
        <taxon>Viridiplantae</taxon>
        <taxon>Streptophyta</taxon>
        <taxon>Embryophyta</taxon>
        <taxon>Tracheophyta</taxon>
        <taxon>Spermatophyta</taxon>
        <taxon>Magnoliopsida</taxon>
        <taxon>eudicotyledons</taxon>
        <taxon>Gunneridae</taxon>
        <taxon>Pentapetalae</taxon>
        <taxon>rosids</taxon>
        <taxon>fabids</taxon>
        <taxon>Malpighiales</taxon>
        <taxon>Salicaceae</taxon>
        <taxon>Saliceae</taxon>
        <taxon>Salix</taxon>
    </lineage>
</organism>
<dbReference type="Gene3D" id="2.40.50.100">
    <property type="match status" value="1"/>
</dbReference>
<sequence>MPASSSTMTEGKIISWFKSEGDKLSKGESVVFVESNKADMDVETFYDGYLATIMVEEGGVAVVGSAITLLEATEEAKFRVVAYSFSRALKPTVAVEVVIVVAPPSPSMVASTMQPVLEGGKRVVASLYAKKLANELKVELGRVRGSGPNGRIMAKDVEAVAATELGSIAAKVSGAPSIHALPKIELGRWCLLRQCKGQ</sequence>
<evidence type="ECO:0000259" key="5">
    <source>
        <dbReference type="PROSITE" id="PS51826"/>
    </source>
</evidence>
<dbReference type="InterPro" id="IPR000089">
    <property type="entry name" value="Biotin_lipoyl"/>
</dbReference>
<dbReference type="SUPFAM" id="SSF51230">
    <property type="entry name" value="Single hybrid motif"/>
    <property type="match status" value="1"/>
</dbReference>
<dbReference type="InterPro" id="IPR004167">
    <property type="entry name" value="PSBD"/>
</dbReference>
<feature type="domain" description="Lipoyl-binding" evidence="4">
    <location>
        <begin position="1"/>
        <end position="71"/>
    </location>
</feature>
<dbReference type="OrthoDB" id="1728780at2759"/>
<dbReference type="InterPro" id="IPR011053">
    <property type="entry name" value="Single_hybrid_motif"/>
</dbReference>
<feature type="domain" description="Peripheral subunit-binding (PSBD)" evidence="5">
    <location>
        <begin position="124"/>
        <end position="161"/>
    </location>
</feature>
<dbReference type="InterPro" id="IPR003016">
    <property type="entry name" value="2-oxoA_DH_lipoyl-BS"/>
</dbReference>